<dbReference type="Gene3D" id="2.30.39.10">
    <property type="entry name" value="Alpha-1-antitrypsin, domain 1"/>
    <property type="match status" value="1"/>
</dbReference>
<dbReference type="Pfam" id="PF00079">
    <property type="entry name" value="Serpin"/>
    <property type="match status" value="1"/>
</dbReference>
<evidence type="ECO:0000256" key="3">
    <source>
        <dbReference type="ARBA" id="ARBA00022525"/>
    </source>
</evidence>
<sequence>MAKLGVAGPHLAVLLAVFALAVAVPADSFSEGLANPDYYDDDVFVPVSDKENFDVFDWQLCKHLSTQEPGNMVVSPVSIKLVLAMLYEGAGGNTAWELEQALQLPARLQSRKKFSGIIDSLLTKKQEYLLDVATRMYVRDDAYLRPRFSKILQSFYNASIQKIDFEQSRNAVQAVNSWVSEATHGKIKSMFSEDTINPSTVMLLVNAIYFKGLWRYPFNETDTKEGAFYVTPTQSVTVPIMSMERELYWTESVELDAGILRLPYMGDKYSMFIVLPNKKDGLNKLLTTVSPALLRNQLFHMSRELVDVRLPRFSFDFTGQVGEALQALGIRDLFNSATAHLPGLARDRSLYVSKIIQKAGLEVNEKGTTAFASTGMQIINKFGGDIYFHATHPFMFFIQDETTGTVIFVGKLINPAAEPLPLRMPPQPSITRIEPRHGVLLNPVADDGRHWHVPDMTTLPTLRSPKAPGTHTTENDVTDERFTAEDPEFARRVWTYIRNQIMRIHGANVQ</sequence>
<dbReference type="InterPro" id="IPR000215">
    <property type="entry name" value="Serpin_fam"/>
</dbReference>
<feature type="signal peptide" evidence="9">
    <location>
        <begin position="1"/>
        <end position="23"/>
    </location>
</feature>
<dbReference type="FunCoup" id="A0A6L2PX58">
    <property type="interactions" value="25"/>
</dbReference>
<comment type="caution">
    <text evidence="11">The sequence shown here is derived from an EMBL/GenBank/DDBJ whole genome shotgun (WGS) entry which is preliminary data.</text>
</comment>
<gene>
    <name evidence="11" type="ORF">Cfor_00430</name>
</gene>
<dbReference type="OrthoDB" id="671595at2759"/>
<evidence type="ECO:0000256" key="5">
    <source>
        <dbReference type="ARBA" id="ARBA00022729"/>
    </source>
</evidence>
<evidence type="ECO:0000259" key="10">
    <source>
        <dbReference type="SMART" id="SM00093"/>
    </source>
</evidence>
<evidence type="ECO:0000256" key="7">
    <source>
        <dbReference type="ARBA" id="ARBA00023180"/>
    </source>
</evidence>
<keyword evidence="5 9" id="KW-0732">Signal</keyword>
<proteinExistence type="inferred from homology"/>
<organism evidence="11 12">
    <name type="scientific">Coptotermes formosanus</name>
    <name type="common">Formosan subterranean termite</name>
    <dbReference type="NCBI Taxonomy" id="36987"/>
    <lineage>
        <taxon>Eukaryota</taxon>
        <taxon>Metazoa</taxon>
        <taxon>Ecdysozoa</taxon>
        <taxon>Arthropoda</taxon>
        <taxon>Hexapoda</taxon>
        <taxon>Insecta</taxon>
        <taxon>Pterygota</taxon>
        <taxon>Neoptera</taxon>
        <taxon>Polyneoptera</taxon>
        <taxon>Dictyoptera</taxon>
        <taxon>Blattodea</taxon>
        <taxon>Blattoidea</taxon>
        <taxon>Termitoidae</taxon>
        <taxon>Rhinotermitidae</taxon>
        <taxon>Coptotermes</taxon>
    </lineage>
</organism>
<comment type="similarity">
    <text evidence="2 8">Belongs to the serpin family.</text>
</comment>
<dbReference type="EMBL" id="BLKM01000679">
    <property type="protein sequence ID" value="GFG37181.1"/>
    <property type="molecule type" value="Genomic_DNA"/>
</dbReference>
<keyword evidence="12" id="KW-1185">Reference proteome</keyword>
<comment type="subcellular location">
    <subcellularLocation>
        <location evidence="1">Secreted</location>
    </subcellularLocation>
</comment>
<feature type="chain" id="PRO_5027000126" description="Serpin domain-containing protein" evidence="9">
    <location>
        <begin position="24"/>
        <end position="510"/>
    </location>
</feature>
<evidence type="ECO:0000256" key="1">
    <source>
        <dbReference type="ARBA" id="ARBA00004613"/>
    </source>
</evidence>
<evidence type="ECO:0000256" key="2">
    <source>
        <dbReference type="ARBA" id="ARBA00009500"/>
    </source>
</evidence>
<evidence type="ECO:0000256" key="6">
    <source>
        <dbReference type="ARBA" id="ARBA00022900"/>
    </source>
</evidence>
<name>A0A6L2PX58_COPFO</name>
<accession>A0A6L2PX58</accession>
<dbReference type="PANTHER" id="PTHR11461">
    <property type="entry name" value="SERINE PROTEASE INHIBITOR, SERPIN"/>
    <property type="match status" value="1"/>
</dbReference>
<dbReference type="FunFam" id="2.30.39.10:FF:000030">
    <property type="entry name" value="Serpin 2"/>
    <property type="match status" value="1"/>
</dbReference>
<protein>
    <recommendedName>
        <fullName evidence="10">Serpin domain-containing protein</fullName>
    </recommendedName>
</protein>
<dbReference type="InterPro" id="IPR023796">
    <property type="entry name" value="Serpin_dom"/>
</dbReference>
<dbReference type="CDD" id="cd19578">
    <property type="entry name" value="serpinK_insect_SRPN2-like"/>
    <property type="match status" value="1"/>
</dbReference>
<evidence type="ECO:0000313" key="11">
    <source>
        <dbReference type="EMBL" id="GFG37181.1"/>
    </source>
</evidence>
<dbReference type="SMART" id="SM00093">
    <property type="entry name" value="SERPIN"/>
    <property type="match status" value="1"/>
</dbReference>
<dbReference type="PANTHER" id="PTHR11461:SF357">
    <property type="entry name" value="SERINE PROTEASE INHIBITOR 27A"/>
    <property type="match status" value="1"/>
</dbReference>
<keyword evidence="6" id="KW-0722">Serine protease inhibitor</keyword>
<keyword evidence="3" id="KW-0964">Secreted</keyword>
<dbReference type="InterPro" id="IPR042178">
    <property type="entry name" value="Serpin_sf_1"/>
</dbReference>
<feature type="domain" description="Serpin" evidence="10">
    <location>
        <begin position="58"/>
        <end position="415"/>
    </location>
</feature>
<evidence type="ECO:0000256" key="9">
    <source>
        <dbReference type="SAM" id="SignalP"/>
    </source>
</evidence>
<dbReference type="GO" id="GO:0005615">
    <property type="term" value="C:extracellular space"/>
    <property type="evidence" value="ECO:0007669"/>
    <property type="project" value="InterPro"/>
</dbReference>
<evidence type="ECO:0000256" key="8">
    <source>
        <dbReference type="RuleBase" id="RU000411"/>
    </source>
</evidence>
<keyword evidence="7" id="KW-0325">Glycoprotein</keyword>
<dbReference type="InParanoid" id="A0A6L2PX58"/>
<dbReference type="AlphaFoldDB" id="A0A6L2PX58"/>
<dbReference type="InterPro" id="IPR036186">
    <property type="entry name" value="Serpin_sf"/>
</dbReference>
<reference evidence="12" key="1">
    <citation type="submission" date="2020-01" db="EMBL/GenBank/DDBJ databases">
        <title>Draft genome sequence of the Termite Coptotermes fromosanus.</title>
        <authorList>
            <person name="Itakura S."/>
            <person name="Yosikawa Y."/>
            <person name="Umezawa K."/>
        </authorList>
    </citation>
    <scope>NUCLEOTIDE SEQUENCE [LARGE SCALE GENOMIC DNA]</scope>
</reference>
<dbReference type="Gene3D" id="3.30.497.10">
    <property type="entry name" value="Antithrombin, subunit I, domain 2"/>
    <property type="match status" value="1"/>
</dbReference>
<keyword evidence="4" id="KW-0646">Protease inhibitor</keyword>
<dbReference type="SUPFAM" id="SSF56574">
    <property type="entry name" value="Serpins"/>
    <property type="match status" value="1"/>
</dbReference>
<dbReference type="GO" id="GO:0004867">
    <property type="term" value="F:serine-type endopeptidase inhibitor activity"/>
    <property type="evidence" value="ECO:0007669"/>
    <property type="project" value="UniProtKB-KW"/>
</dbReference>
<dbReference type="InterPro" id="IPR042185">
    <property type="entry name" value="Serpin_sf_2"/>
</dbReference>
<evidence type="ECO:0000256" key="4">
    <source>
        <dbReference type="ARBA" id="ARBA00022690"/>
    </source>
</evidence>
<evidence type="ECO:0000313" key="12">
    <source>
        <dbReference type="Proteomes" id="UP000502823"/>
    </source>
</evidence>
<dbReference type="Proteomes" id="UP000502823">
    <property type="component" value="Unassembled WGS sequence"/>
</dbReference>